<keyword evidence="2" id="KW-0732">Signal</keyword>
<evidence type="ECO:0000313" key="4">
    <source>
        <dbReference type="EMBL" id="KAE9630683.1"/>
    </source>
</evidence>
<comment type="subcellular location">
    <subcellularLocation>
        <location evidence="1">Cell envelope</location>
    </subcellularLocation>
</comment>
<dbReference type="Pfam" id="PF13407">
    <property type="entry name" value="Peripla_BP_4"/>
    <property type="match status" value="1"/>
</dbReference>
<dbReference type="PANTHER" id="PTHR30036">
    <property type="entry name" value="D-XYLOSE-BINDING PERIPLASMIC PROTEIN"/>
    <property type="match status" value="1"/>
</dbReference>
<dbReference type="Proteomes" id="UP000483018">
    <property type="component" value="Unassembled WGS sequence"/>
</dbReference>
<organism evidence="4 5">
    <name type="scientific">Defluviitalea raffinosedens</name>
    <dbReference type="NCBI Taxonomy" id="1450156"/>
    <lineage>
        <taxon>Bacteria</taxon>
        <taxon>Bacillati</taxon>
        <taxon>Bacillota</taxon>
        <taxon>Clostridia</taxon>
        <taxon>Lachnospirales</taxon>
        <taxon>Defluviitaleaceae</taxon>
        <taxon>Defluviitalea</taxon>
    </lineage>
</organism>
<name>A0A7C8HFL7_9FIRM</name>
<comment type="caution">
    <text evidence="4">The sequence shown here is derived from an EMBL/GenBank/DDBJ whole genome shotgun (WGS) entry which is preliminary data.</text>
</comment>
<evidence type="ECO:0000256" key="2">
    <source>
        <dbReference type="ARBA" id="ARBA00022729"/>
    </source>
</evidence>
<evidence type="ECO:0000256" key="1">
    <source>
        <dbReference type="ARBA" id="ARBA00004196"/>
    </source>
</evidence>
<dbReference type="AlphaFoldDB" id="A0A7C8HFL7"/>
<protein>
    <submittedName>
        <fullName evidence="4">Substrate-binding domain-containing protein</fullName>
    </submittedName>
</protein>
<dbReference type="PANTHER" id="PTHR30036:SF1">
    <property type="entry name" value="D-XYLOSE-BINDING PERIPLASMIC PROTEIN"/>
    <property type="match status" value="1"/>
</dbReference>
<reference evidence="4 5" key="1">
    <citation type="submission" date="2019-12" db="EMBL/GenBank/DDBJ databases">
        <title>Defluviitalea raffinosedens, isolated from a biogas fermenter, genome sequencing and characterization.</title>
        <authorList>
            <person name="Rettenmaier R."/>
            <person name="Schneider M."/>
            <person name="Neuhaus K."/>
            <person name="Liebl W."/>
            <person name="Zverlov V."/>
        </authorList>
    </citation>
    <scope>NUCLEOTIDE SEQUENCE [LARGE SCALE GENOMIC DNA]</scope>
    <source>
        <strain evidence="4 5">249c-K6</strain>
    </source>
</reference>
<accession>A0A7C8HFL7</accession>
<gene>
    <name evidence="4" type="ORF">GND95_12255</name>
</gene>
<keyword evidence="5" id="KW-1185">Reference proteome</keyword>
<dbReference type="CDD" id="cd19991">
    <property type="entry name" value="PBP1_ABC_xylose_binding"/>
    <property type="match status" value="1"/>
</dbReference>
<proteinExistence type="predicted"/>
<dbReference type="InterPro" id="IPR025997">
    <property type="entry name" value="SBP_2_dom"/>
</dbReference>
<dbReference type="InterPro" id="IPR028082">
    <property type="entry name" value="Peripla_BP_I"/>
</dbReference>
<dbReference type="RefSeq" id="WP_158741440.1">
    <property type="nucleotide sequence ID" value="NZ_JAFBEP010000014.1"/>
</dbReference>
<dbReference type="GO" id="GO:0030288">
    <property type="term" value="C:outer membrane-bounded periplasmic space"/>
    <property type="evidence" value="ECO:0007669"/>
    <property type="project" value="TreeGrafter"/>
</dbReference>
<dbReference type="SUPFAM" id="SSF53822">
    <property type="entry name" value="Periplasmic binding protein-like I"/>
    <property type="match status" value="1"/>
</dbReference>
<evidence type="ECO:0000313" key="5">
    <source>
        <dbReference type="Proteomes" id="UP000483018"/>
    </source>
</evidence>
<feature type="domain" description="Periplasmic binding protein" evidence="3">
    <location>
        <begin position="40"/>
        <end position="297"/>
    </location>
</feature>
<sequence>MKTKIMLTSILVLNMVILCSCQKKLEPVKELSHESDKITIGFSMDSFMIERWQRDRDIFVSRANELGAEVIVQTAGGDLDEQIKQIEYLINKNVDVLVIVPRDANGLGTVVNEARKKGIKVISYDRLIKGVPLDLYISFDNELVGELIADTLVSHVPQGNYVIFNGPESDNNVSLLRKGYYNVLNPKIQSGDIIVTHEYWTPNWEPEQAGYKMEELLRNQEKIDAIIAGNDSIATMLIRLLSENRMAGKVAVGGQDAEVSACQRIVEGTQLMTVYKPIDKLARLSAELAVQLAKGEEIIVNNVYEDGEYSIPYYEIMPIAVTKENMMDTVIKDGFQRLESVYQNIPPKQWPKN</sequence>
<dbReference type="OrthoDB" id="9769193at2"/>
<evidence type="ECO:0000259" key="3">
    <source>
        <dbReference type="Pfam" id="PF13407"/>
    </source>
</evidence>
<dbReference type="EMBL" id="WSLF01000014">
    <property type="protein sequence ID" value="KAE9630683.1"/>
    <property type="molecule type" value="Genomic_DNA"/>
</dbReference>
<dbReference type="PROSITE" id="PS51257">
    <property type="entry name" value="PROKAR_LIPOPROTEIN"/>
    <property type="match status" value="1"/>
</dbReference>
<dbReference type="GO" id="GO:0030246">
    <property type="term" value="F:carbohydrate binding"/>
    <property type="evidence" value="ECO:0007669"/>
    <property type="project" value="TreeGrafter"/>
</dbReference>
<dbReference type="Gene3D" id="3.40.50.2300">
    <property type="match status" value="2"/>
</dbReference>
<dbReference type="InterPro" id="IPR050555">
    <property type="entry name" value="Bact_Solute-Bind_Prot2"/>
</dbReference>